<sequence length="53" mass="6252">MDELLVKLKTKYSNITLSRVHLGIYETSLNSFMIRRKCYEELGIRCIVKTESQ</sequence>
<evidence type="ECO:0000313" key="1">
    <source>
        <dbReference type="EMBL" id="QPI16883.1"/>
    </source>
</evidence>
<name>A0A7S9SVA2_9VIRU</name>
<dbReference type="EMBL" id="MW030612">
    <property type="protein sequence ID" value="QPI16883.1"/>
    <property type="molecule type" value="Genomic_DNA"/>
</dbReference>
<organism evidence="1">
    <name type="scientific">Virus NIOZ-UU159</name>
    <dbReference type="NCBI Taxonomy" id="2763270"/>
    <lineage>
        <taxon>Viruses</taxon>
    </lineage>
</organism>
<reference evidence="1" key="1">
    <citation type="submission" date="2020-08" db="EMBL/GenBank/DDBJ databases">
        <title>Bridging the membrane lipid divide: bacteria of the FCB group superphylum have the potential to synthesize archaeal ether lipids.</title>
        <authorList>
            <person name="Villanueva L."/>
            <person name="von Meijenfeldt F.A.B."/>
            <person name="Westbye A.B."/>
            <person name="Yadav S."/>
            <person name="Hopmans E.C."/>
            <person name="Dutilh B.E."/>
            <person name="Sinninghe Damste J.S."/>
        </authorList>
    </citation>
    <scope>NUCLEOTIDE SEQUENCE</scope>
    <source>
        <strain evidence="1">NIOZ-UU159</strain>
    </source>
</reference>
<protein>
    <submittedName>
        <fullName evidence="1">Uncharacterized protein</fullName>
    </submittedName>
</protein>
<proteinExistence type="predicted"/>
<accession>A0A7S9SVA2</accession>
<gene>
    <name evidence="1" type="ORF">NIOZUU159_00380</name>
</gene>